<accession>A0ABU2ZWW9</accession>
<comment type="caution">
    <text evidence="2">The sequence shown here is derived from an EMBL/GenBank/DDBJ whole genome shotgun (WGS) entry which is preliminary data.</text>
</comment>
<dbReference type="InterPro" id="IPR032710">
    <property type="entry name" value="NTF2-like_dom_sf"/>
</dbReference>
<evidence type="ECO:0000313" key="2">
    <source>
        <dbReference type="EMBL" id="MDT0602160.1"/>
    </source>
</evidence>
<dbReference type="InterPro" id="IPR004027">
    <property type="entry name" value="SEC_C_motif"/>
</dbReference>
<dbReference type="PANTHER" id="PTHR33747:SF1">
    <property type="entry name" value="ADENYLATE CYCLASE-ASSOCIATED CAP C-TERMINAL DOMAIN-CONTAINING PROTEIN"/>
    <property type="match status" value="1"/>
</dbReference>
<dbReference type="RefSeq" id="WP_311577394.1">
    <property type="nucleotide sequence ID" value="NZ_JAVRIF010000001.1"/>
</dbReference>
<dbReference type="EMBL" id="JAVRIF010000001">
    <property type="protein sequence ID" value="MDT0602160.1"/>
    <property type="molecule type" value="Genomic_DNA"/>
</dbReference>
<name>A0ABU2ZWW9_9GAMM</name>
<dbReference type="Proteomes" id="UP001266357">
    <property type="component" value="Unassembled WGS sequence"/>
</dbReference>
<dbReference type="InterPro" id="IPR048469">
    <property type="entry name" value="YchJ-like_M"/>
</dbReference>
<dbReference type="Gene3D" id="3.10.450.50">
    <property type="match status" value="1"/>
</dbReference>
<organism evidence="2 3">
    <name type="scientific">Thalassotalea castellviae</name>
    <dbReference type="NCBI Taxonomy" id="3075612"/>
    <lineage>
        <taxon>Bacteria</taxon>
        <taxon>Pseudomonadati</taxon>
        <taxon>Pseudomonadota</taxon>
        <taxon>Gammaproteobacteria</taxon>
        <taxon>Alteromonadales</taxon>
        <taxon>Colwelliaceae</taxon>
        <taxon>Thalassotalea</taxon>
    </lineage>
</organism>
<evidence type="ECO:0000313" key="3">
    <source>
        <dbReference type="Proteomes" id="UP001266357"/>
    </source>
</evidence>
<dbReference type="Pfam" id="PF17775">
    <property type="entry name" value="YchJ_M-like"/>
    <property type="match status" value="1"/>
</dbReference>
<dbReference type="SUPFAM" id="SSF103642">
    <property type="entry name" value="Sec-C motif"/>
    <property type="match status" value="1"/>
</dbReference>
<sequence length="173" mass="20321">MHDYYRNMNCYCGSQQTYKQCCELIIKGINIAETPEQLMRSRYSAYAAMIPQYIYATYAESTRKSQSLNEITLWAQQTSWLKLTVLSSEHITIKQFTSQTKPVLPYVHFQALYFDSQHFCLMEEKSRFLIENDQWRYLDGDIIEHSNLPTPKRNAPCLCLSGKKFKHCCALFV</sequence>
<evidence type="ECO:0000259" key="1">
    <source>
        <dbReference type="Pfam" id="PF17775"/>
    </source>
</evidence>
<dbReference type="PANTHER" id="PTHR33747">
    <property type="entry name" value="UPF0225 PROTEIN SCO1677"/>
    <property type="match status" value="1"/>
</dbReference>
<dbReference type="Pfam" id="PF02810">
    <property type="entry name" value="SEC-C"/>
    <property type="match status" value="2"/>
</dbReference>
<reference evidence="2 3" key="1">
    <citation type="submission" date="2023-09" db="EMBL/GenBank/DDBJ databases">
        <authorList>
            <person name="Rey-Velasco X."/>
        </authorList>
    </citation>
    <scope>NUCLEOTIDE SEQUENCE [LARGE SCALE GENOMIC DNA]</scope>
    <source>
        <strain evidence="2 3">W431</strain>
    </source>
</reference>
<keyword evidence="3" id="KW-1185">Reference proteome</keyword>
<proteinExistence type="predicted"/>
<dbReference type="SUPFAM" id="SSF54427">
    <property type="entry name" value="NTF2-like"/>
    <property type="match status" value="1"/>
</dbReference>
<gene>
    <name evidence="2" type="ORF">RM573_00965</name>
</gene>
<feature type="domain" description="YchJ-like middle NTF2-like" evidence="1">
    <location>
        <begin position="34"/>
        <end position="140"/>
    </location>
</feature>
<protein>
    <submittedName>
        <fullName evidence="2">YchJ family metal-binding protein</fullName>
    </submittedName>
</protein>